<dbReference type="Proteomes" id="UP000746690">
    <property type="component" value="Unassembled WGS sequence"/>
</dbReference>
<dbReference type="Gene3D" id="3.40.50.20">
    <property type="match status" value="1"/>
</dbReference>
<dbReference type="Pfam" id="PF02655">
    <property type="entry name" value="ATP-grasp_3"/>
    <property type="match status" value="1"/>
</dbReference>
<dbReference type="RefSeq" id="WP_169670163.1">
    <property type="nucleotide sequence ID" value="NZ_JABBHF010000002.1"/>
</dbReference>
<evidence type="ECO:0000313" key="3">
    <source>
        <dbReference type="Proteomes" id="UP000746690"/>
    </source>
</evidence>
<comment type="caution">
    <text evidence="2">The sequence shown here is derived from an EMBL/GenBank/DDBJ whole genome shotgun (WGS) entry which is preliminary data.</text>
</comment>
<organism evidence="2 3">
    <name type="scientific">Flavivirga algicola</name>
    <dbReference type="NCBI Taxonomy" id="2729136"/>
    <lineage>
        <taxon>Bacteria</taxon>
        <taxon>Pseudomonadati</taxon>
        <taxon>Bacteroidota</taxon>
        <taxon>Flavobacteriia</taxon>
        <taxon>Flavobacteriales</taxon>
        <taxon>Flavobacteriaceae</taxon>
        <taxon>Flavivirga</taxon>
    </lineage>
</organism>
<accession>A0ABX1RVS8</accession>
<dbReference type="SUPFAM" id="SSF56059">
    <property type="entry name" value="Glutathione synthetase ATP-binding domain-like"/>
    <property type="match status" value="1"/>
</dbReference>
<dbReference type="InterPro" id="IPR003806">
    <property type="entry name" value="ATP-grasp_PylC-type"/>
</dbReference>
<gene>
    <name evidence="2" type="ORF">HHX25_03430</name>
</gene>
<dbReference type="Gene3D" id="3.30.470.20">
    <property type="entry name" value="ATP-grasp fold, B domain"/>
    <property type="match status" value="1"/>
</dbReference>
<evidence type="ECO:0000313" key="2">
    <source>
        <dbReference type="EMBL" id="NMH86542.1"/>
    </source>
</evidence>
<name>A0ABX1RVS8_9FLAO</name>
<sequence length="363" mass="42242">MKTHKNILILGARAPMTLVLVRSFKKQGIRVILADSLVLPIGRWTNAIIKYEQLPSARFNTQAYINTVARLVSNYAITDLIPCCEEAFYIAKYKNKFLCKVWTTNIQELNRLHNKETFAKAFKHQLSIPETISADEFKNWNHSNHYVFKQKYSRFAGNIFNGVLLTKDELGNPEKWIAQKKIHGKEICVYSIWDEGELRGLVCYEPLFRAGKGAGIFFKFIENKEVEAQVKKFGEHLNYTGQLSFDVIIAKDGPWFIECNPRGTSGAHLLENQLADCFLVNGLRPFQDKRNQMLLFLMLLGYPFKFFKKEVRQAKDAIFRYYDPLPAMMQWLSLFEIAYIKLFKRISWLKATTYDIEWNGNES</sequence>
<evidence type="ECO:0000259" key="1">
    <source>
        <dbReference type="Pfam" id="PF02655"/>
    </source>
</evidence>
<keyword evidence="3" id="KW-1185">Reference proteome</keyword>
<dbReference type="EMBL" id="JABBHF010000002">
    <property type="protein sequence ID" value="NMH86542.1"/>
    <property type="molecule type" value="Genomic_DNA"/>
</dbReference>
<feature type="domain" description="ATP-grasp fold PylC-type" evidence="1">
    <location>
        <begin position="114"/>
        <end position="264"/>
    </location>
</feature>
<protein>
    <submittedName>
        <fullName evidence="2">ATP-grasp domain-containing protein</fullName>
    </submittedName>
</protein>
<proteinExistence type="predicted"/>
<reference evidence="2 3" key="1">
    <citation type="submission" date="2020-04" db="EMBL/GenBank/DDBJ databases">
        <title>A Flavivirga sp. nov.</title>
        <authorList>
            <person name="Sun X."/>
        </authorList>
    </citation>
    <scope>NUCLEOTIDE SEQUENCE [LARGE SCALE GENOMIC DNA]</scope>
    <source>
        <strain evidence="2 3">Y03</strain>
    </source>
</reference>